<name>A0A5K1D235_9MAGN</name>
<dbReference type="SUPFAM" id="SSF55455">
    <property type="entry name" value="SRF-like"/>
    <property type="match status" value="1"/>
</dbReference>
<feature type="region of interest" description="Disordered" evidence="6">
    <location>
        <begin position="1"/>
        <end position="21"/>
    </location>
</feature>
<evidence type="ECO:0000256" key="3">
    <source>
        <dbReference type="ARBA" id="ARBA00023125"/>
    </source>
</evidence>
<sequence>MGKNKGNNNGSGRGGKARMGRQKIEIKRITKEEARQVCFSKRRNGLIKKAGELCILCGAEMALIVFSPAGKAFSYGHPSVDAIFNRFQNPSSDVPASGPDANSAAAIQELSCQHDKLVQQIEVEKKRRLMLQKQQRSDTGGRMGYFWDADLEKLSAEQLEDFKGVLEEMRTVLAKRADELLMGMAMMHQPVATAHSHQFPPPSLAPPPYAPTSATAPLPFNSFLGGYNTNSMAIPFINNNNAFMGASNPDGSIPNNGQYFSQ</sequence>
<keyword evidence="4" id="KW-0804">Transcription</keyword>
<evidence type="ECO:0000256" key="5">
    <source>
        <dbReference type="ARBA" id="ARBA00023242"/>
    </source>
</evidence>
<evidence type="ECO:0000256" key="6">
    <source>
        <dbReference type="SAM" id="MobiDB-lite"/>
    </source>
</evidence>
<keyword evidence="5" id="KW-0539">Nucleus</keyword>
<dbReference type="GO" id="GO:0045944">
    <property type="term" value="P:positive regulation of transcription by RNA polymerase II"/>
    <property type="evidence" value="ECO:0007669"/>
    <property type="project" value="InterPro"/>
</dbReference>
<dbReference type="Gramene" id="NC5G0051070.1">
    <property type="protein sequence ID" value="NC5G0051070.1:cds"/>
    <property type="gene ID" value="NC5G0051070"/>
</dbReference>
<keyword evidence="3" id="KW-0238">DNA-binding</keyword>
<accession>A0A5K1D235</accession>
<dbReference type="PROSITE" id="PS50066">
    <property type="entry name" value="MADS_BOX_2"/>
    <property type="match status" value="1"/>
</dbReference>
<dbReference type="Pfam" id="PF00319">
    <property type="entry name" value="SRF-TF"/>
    <property type="match status" value="1"/>
</dbReference>
<evidence type="ECO:0000256" key="4">
    <source>
        <dbReference type="ARBA" id="ARBA00023163"/>
    </source>
</evidence>
<comment type="subcellular location">
    <subcellularLocation>
        <location evidence="1">Nucleus</location>
    </subcellularLocation>
</comment>
<dbReference type="AlphaFoldDB" id="A0A5K1D235"/>
<dbReference type="GO" id="GO:0000981">
    <property type="term" value="F:DNA-binding transcription factor activity, RNA polymerase II-specific"/>
    <property type="evidence" value="ECO:0007669"/>
    <property type="project" value="TreeGrafter"/>
</dbReference>
<proteinExistence type="predicted"/>
<dbReference type="CDD" id="cd00265">
    <property type="entry name" value="MADS_MEF2_like"/>
    <property type="match status" value="1"/>
</dbReference>
<dbReference type="OrthoDB" id="1896642at2759"/>
<dbReference type="InterPro" id="IPR036879">
    <property type="entry name" value="TF_MADSbox_sf"/>
</dbReference>
<evidence type="ECO:0000259" key="7">
    <source>
        <dbReference type="PROSITE" id="PS50066"/>
    </source>
</evidence>
<dbReference type="GO" id="GO:0000978">
    <property type="term" value="F:RNA polymerase II cis-regulatory region sequence-specific DNA binding"/>
    <property type="evidence" value="ECO:0007669"/>
    <property type="project" value="TreeGrafter"/>
</dbReference>
<organism evidence="8">
    <name type="scientific">Nymphaea colorata</name>
    <name type="common">pocket water lily</name>
    <dbReference type="NCBI Taxonomy" id="210225"/>
    <lineage>
        <taxon>Eukaryota</taxon>
        <taxon>Viridiplantae</taxon>
        <taxon>Streptophyta</taxon>
        <taxon>Embryophyta</taxon>
        <taxon>Tracheophyta</taxon>
        <taxon>Spermatophyta</taxon>
        <taxon>Magnoliopsida</taxon>
        <taxon>Nymphaeales</taxon>
        <taxon>Nymphaeaceae</taxon>
        <taxon>Nymphaea</taxon>
    </lineage>
</organism>
<feature type="domain" description="MADS-box" evidence="7">
    <location>
        <begin position="19"/>
        <end position="79"/>
    </location>
</feature>
<dbReference type="OMA" id="GNCELNM"/>
<dbReference type="PANTHER" id="PTHR11945:SF629">
    <property type="entry name" value="OS02G0164450 PROTEIN"/>
    <property type="match status" value="1"/>
</dbReference>
<evidence type="ECO:0000256" key="1">
    <source>
        <dbReference type="ARBA" id="ARBA00004123"/>
    </source>
</evidence>
<dbReference type="GO" id="GO:0005634">
    <property type="term" value="C:nucleus"/>
    <property type="evidence" value="ECO:0007669"/>
    <property type="project" value="UniProtKB-SubCell"/>
</dbReference>
<dbReference type="FunFam" id="3.40.1810.10:FF:000006">
    <property type="entry name" value="Agamous-like MADS-box protein AGL62"/>
    <property type="match status" value="1"/>
</dbReference>
<evidence type="ECO:0000256" key="2">
    <source>
        <dbReference type="ARBA" id="ARBA00023015"/>
    </source>
</evidence>
<dbReference type="InterPro" id="IPR002100">
    <property type="entry name" value="TF_MADSbox"/>
</dbReference>
<protein>
    <recommendedName>
        <fullName evidence="7">MADS-box domain-containing protein</fullName>
    </recommendedName>
</protein>
<dbReference type="EMBL" id="LR721783">
    <property type="protein sequence ID" value="VVW32755.1"/>
    <property type="molecule type" value="Genomic_DNA"/>
</dbReference>
<dbReference type="InterPro" id="IPR033896">
    <property type="entry name" value="MEF2-like_N"/>
</dbReference>
<dbReference type="Gene3D" id="3.40.1810.10">
    <property type="entry name" value="Transcription factor, MADS-box"/>
    <property type="match status" value="1"/>
</dbReference>
<dbReference type="SMART" id="SM00432">
    <property type="entry name" value="MADS"/>
    <property type="match status" value="1"/>
</dbReference>
<keyword evidence="2" id="KW-0805">Transcription regulation</keyword>
<dbReference type="PANTHER" id="PTHR11945">
    <property type="entry name" value="MADS BOX PROTEIN"/>
    <property type="match status" value="1"/>
</dbReference>
<reference evidence="8" key="1">
    <citation type="submission" date="2019-09" db="EMBL/GenBank/DDBJ databases">
        <authorList>
            <person name="Zhang L."/>
        </authorList>
    </citation>
    <scope>NUCLEOTIDE SEQUENCE</scope>
</reference>
<gene>
    <name evidence="8" type="ORF">NYM_LOCUS19144</name>
</gene>
<dbReference type="PRINTS" id="PR00404">
    <property type="entry name" value="MADSDOMAIN"/>
</dbReference>
<evidence type="ECO:0000313" key="8">
    <source>
        <dbReference type="EMBL" id="VVW32755.1"/>
    </source>
</evidence>
<dbReference type="GO" id="GO:0046983">
    <property type="term" value="F:protein dimerization activity"/>
    <property type="evidence" value="ECO:0007669"/>
    <property type="project" value="InterPro"/>
</dbReference>